<proteinExistence type="predicted"/>
<dbReference type="Proteomes" id="UP000553963">
    <property type="component" value="Unassembled WGS sequence"/>
</dbReference>
<dbReference type="AlphaFoldDB" id="A0A840ANQ5"/>
<organism evidence="2 3">
    <name type="scientific">Kaistia hirudinis</name>
    <dbReference type="NCBI Taxonomy" id="1293440"/>
    <lineage>
        <taxon>Bacteria</taxon>
        <taxon>Pseudomonadati</taxon>
        <taxon>Pseudomonadota</taxon>
        <taxon>Alphaproteobacteria</taxon>
        <taxon>Hyphomicrobiales</taxon>
        <taxon>Kaistiaceae</taxon>
        <taxon>Kaistia</taxon>
    </lineage>
</organism>
<comment type="caution">
    <text evidence="2">The sequence shown here is derived from an EMBL/GenBank/DDBJ whole genome shotgun (WGS) entry which is preliminary data.</text>
</comment>
<dbReference type="RefSeq" id="WP_183398504.1">
    <property type="nucleotide sequence ID" value="NZ_JACIDS010000002.1"/>
</dbReference>
<evidence type="ECO:0000256" key="1">
    <source>
        <dbReference type="SAM" id="MobiDB-lite"/>
    </source>
</evidence>
<sequence>MNEHLRDFIAHLADETERRAGWLELEGSDGTAHLVGGSLACHEDGVAFEDDSGLLAEMPYRLIAAVRTGRQGEAGAGRRRPLPAFAPDLAA</sequence>
<dbReference type="EMBL" id="JACIDS010000002">
    <property type="protein sequence ID" value="MBB3930893.1"/>
    <property type="molecule type" value="Genomic_DNA"/>
</dbReference>
<gene>
    <name evidence="2" type="ORF">GGR25_001932</name>
</gene>
<reference evidence="2 3" key="1">
    <citation type="submission" date="2020-08" db="EMBL/GenBank/DDBJ databases">
        <title>Genomic Encyclopedia of Type Strains, Phase IV (KMG-IV): sequencing the most valuable type-strain genomes for metagenomic binning, comparative biology and taxonomic classification.</title>
        <authorList>
            <person name="Goeker M."/>
        </authorList>
    </citation>
    <scope>NUCLEOTIDE SEQUENCE [LARGE SCALE GENOMIC DNA]</scope>
    <source>
        <strain evidence="2 3">DSM 25966</strain>
    </source>
</reference>
<name>A0A840ANQ5_9HYPH</name>
<evidence type="ECO:0000313" key="3">
    <source>
        <dbReference type="Proteomes" id="UP000553963"/>
    </source>
</evidence>
<protein>
    <submittedName>
        <fullName evidence="2">Uncharacterized protein</fullName>
    </submittedName>
</protein>
<evidence type="ECO:0000313" key="2">
    <source>
        <dbReference type="EMBL" id="MBB3930893.1"/>
    </source>
</evidence>
<feature type="region of interest" description="Disordered" evidence="1">
    <location>
        <begin position="70"/>
        <end position="91"/>
    </location>
</feature>
<accession>A0A840ANQ5</accession>
<keyword evidence="3" id="KW-1185">Reference proteome</keyword>